<evidence type="ECO:0000313" key="2">
    <source>
        <dbReference type="Proteomes" id="UP001139157"/>
    </source>
</evidence>
<keyword evidence="2" id="KW-1185">Reference proteome</keyword>
<dbReference type="AlphaFoldDB" id="A0A9X2IUE2"/>
<proteinExistence type="predicted"/>
<name>A0A9X2IUE2_9NOCA</name>
<dbReference type="EMBL" id="JAMRXG010000001">
    <property type="protein sequence ID" value="MCM6771983.1"/>
    <property type="molecule type" value="Genomic_DNA"/>
</dbReference>
<gene>
    <name evidence="1" type="ORF">NDR86_00680</name>
</gene>
<comment type="caution">
    <text evidence="1">The sequence shown here is derived from an EMBL/GenBank/DDBJ whole genome shotgun (WGS) entry which is preliminary data.</text>
</comment>
<protein>
    <submittedName>
        <fullName evidence="1">Uncharacterized protein</fullName>
    </submittedName>
</protein>
<dbReference type="Proteomes" id="UP001139157">
    <property type="component" value="Unassembled WGS sequence"/>
</dbReference>
<accession>A0A9X2IUE2</accession>
<reference evidence="1" key="1">
    <citation type="submission" date="2022-06" db="EMBL/GenBank/DDBJ databases">
        <title>Novel species in genus nocardia.</title>
        <authorList>
            <person name="Li F."/>
        </authorList>
    </citation>
    <scope>NUCLEOTIDE SEQUENCE</scope>
    <source>
        <strain evidence="1">CDC141</strain>
    </source>
</reference>
<dbReference type="RefSeq" id="WP_251908862.1">
    <property type="nucleotide sequence ID" value="NZ_JAMRXG010000001.1"/>
</dbReference>
<organism evidence="1 2">
    <name type="scientific">Nocardia pulmonis</name>
    <dbReference type="NCBI Taxonomy" id="2951408"/>
    <lineage>
        <taxon>Bacteria</taxon>
        <taxon>Bacillati</taxon>
        <taxon>Actinomycetota</taxon>
        <taxon>Actinomycetes</taxon>
        <taxon>Mycobacteriales</taxon>
        <taxon>Nocardiaceae</taxon>
        <taxon>Nocardia</taxon>
    </lineage>
</organism>
<evidence type="ECO:0000313" key="1">
    <source>
        <dbReference type="EMBL" id="MCM6771983.1"/>
    </source>
</evidence>
<sequence>MTTRGYAITRHSARNRPLLDDLEFSAEVEALTLETERQTVRDTDRLLMEAIGAVVDGGALWLTALGNPVPRASRLAVHLARRDRLWADLERFGHVLPRGERHEGEIAGPEHELRYGGCIELATAGELPLALELTRCTSAVIFGRLRRCEERAWEYFLTRQVPEPKESRDLLRAAAARVAEDLFVVRSWFDDAAIGAEILAEGRILDRVEAALAASG</sequence>